<name>A0AAU9M172_9ASTR</name>
<dbReference type="AlphaFoldDB" id="A0AAU9M172"/>
<feature type="compositionally biased region" description="Polar residues" evidence="1">
    <location>
        <begin position="1"/>
        <end position="12"/>
    </location>
</feature>
<feature type="region of interest" description="Disordered" evidence="1">
    <location>
        <begin position="83"/>
        <end position="126"/>
    </location>
</feature>
<evidence type="ECO:0000313" key="2">
    <source>
        <dbReference type="EMBL" id="CAH1421584.1"/>
    </source>
</evidence>
<evidence type="ECO:0000313" key="3">
    <source>
        <dbReference type="Proteomes" id="UP001157418"/>
    </source>
</evidence>
<keyword evidence="3" id="KW-1185">Reference proteome</keyword>
<gene>
    <name evidence="2" type="ORF">LVIROSA_LOCUS8978</name>
</gene>
<reference evidence="2 3" key="1">
    <citation type="submission" date="2022-01" db="EMBL/GenBank/DDBJ databases">
        <authorList>
            <person name="Xiong W."/>
            <person name="Schranz E."/>
        </authorList>
    </citation>
    <scope>NUCLEOTIDE SEQUENCE [LARGE SCALE GENOMIC DNA]</scope>
</reference>
<feature type="region of interest" description="Disordered" evidence="1">
    <location>
        <begin position="1"/>
        <end position="34"/>
    </location>
</feature>
<dbReference type="EMBL" id="CAKMRJ010001112">
    <property type="protein sequence ID" value="CAH1421584.1"/>
    <property type="molecule type" value="Genomic_DNA"/>
</dbReference>
<comment type="caution">
    <text evidence="2">The sequence shown here is derived from an EMBL/GenBank/DDBJ whole genome shotgun (WGS) entry which is preliminary data.</text>
</comment>
<protein>
    <submittedName>
        <fullName evidence="2">Uncharacterized protein</fullName>
    </submittedName>
</protein>
<organism evidence="2 3">
    <name type="scientific">Lactuca virosa</name>
    <dbReference type="NCBI Taxonomy" id="75947"/>
    <lineage>
        <taxon>Eukaryota</taxon>
        <taxon>Viridiplantae</taxon>
        <taxon>Streptophyta</taxon>
        <taxon>Embryophyta</taxon>
        <taxon>Tracheophyta</taxon>
        <taxon>Spermatophyta</taxon>
        <taxon>Magnoliopsida</taxon>
        <taxon>eudicotyledons</taxon>
        <taxon>Gunneridae</taxon>
        <taxon>Pentapetalae</taxon>
        <taxon>asterids</taxon>
        <taxon>campanulids</taxon>
        <taxon>Asterales</taxon>
        <taxon>Asteraceae</taxon>
        <taxon>Cichorioideae</taxon>
        <taxon>Cichorieae</taxon>
        <taxon>Lactucinae</taxon>
        <taxon>Lactuca</taxon>
    </lineage>
</organism>
<evidence type="ECO:0000256" key="1">
    <source>
        <dbReference type="SAM" id="MobiDB-lite"/>
    </source>
</evidence>
<feature type="compositionally biased region" description="Basic and acidic residues" evidence="1">
    <location>
        <begin position="13"/>
        <end position="26"/>
    </location>
</feature>
<dbReference type="Proteomes" id="UP001157418">
    <property type="component" value="Unassembled WGS sequence"/>
</dbReference>
<accession>A0AAU9M172</accession>
<proteinExistence type="predicted"/>
<sequence length="126" mass="14354">MNPVKNNFLSKKNNNDVDTTKHESSEKQLSLQKKKKHDLALKSWKWNEVIDLESSDNQHQLTDEDVDTTDTTENLLDSTVHMNQPIQGEDDAPHQAEDDVGVIQPNPVENDVCHPTRADVAWPDEE</sequence>